<protein>
    <submittedName>
        <fullName evidence="11">M3 family metallopeptidase</fullName>
        <ecNumber evidence="11">3.4.24.-</ecNumber>
    </submittedName>
</protein>
<evidence type="ECO:0000256" key="4">
    <source>
        <dbReference type="ARBA" id="ARBA00022801"/>
    </source>
</evidence>
<feature type="domain" description="Peptidase M3A/M3B catalytic" evidence="10">
    <location>
        <begin position="283"/>
        <end position="732"/>
    </location>
</feature>
<dbReference type="InterPro" id="IPR045090">
    <property type="entry name" value="Pept_M3A_M3B"/>
</dbReference>
<name>A0ABZ0X0Q4_9GAMM</name>
<feature type="compositionally biased region" description="Polar residues" evidence="8">
    <location>
        <begin position="36"/>
        <end position="54"/>
    </location>
</feature>
<dbReference type="Gene3D" id="1.20.1050.40">
    <property type="entry name" value="Endopeptidase. Chain P, domain 1"/>
    <property type="match status" value="1"/>
</dbReference>
<keyword evidence="3 7" id="KW-0479">Metal-binding</keyword>
<keyword evidence="4 7" id="KW-0378">Hydrolase</keyword>
<evidence type="ECO:0000256" key="7">
    <source>
        <dbReference type="RuleBase" id="RU003435"/>
    </source>
</evidence>
<proteinExistence type="inferred from homology"/>
<evidence type="ECO:0000256" key="1">
    <source>
        <dbReference type="ARBA" id="ARBA00006040"/>
    </source>
</evidence>
<feature type="signal peptide" evidence="9">
    <location>
        <begin position="1"/>
        <end position="23"/>
    </location>
</feature>
<dbReference type="GO" id="GO:0016787">
    <property type="term" value="F:hydrolase activity"/>
    <property type="evidence" value="ECO:0007669"/>
    <property type="project" value="UniProtKB-KW"/>
</dbReference>
<evidence type="ECO:0000256" key="3">
    <source>
        <dbReference type="ARBA" id="ARBA00022723"/>
    </source>
</evidence>
<evidence type="ECO:0000313" key="12">
    <source>
        <dbReference type="Proteomes" id="UP001324185"/>
    </source>
</evidence>
<sequence length="735" mass="83291">MMKKLSIAAAVMSALLAAGCSNGDNDQKVTAESEKAQTVASSGEAQSSTESTDVTATNPFFEDWDTPYGIPPFDQIKDEHFKPAFEKAIAEVRAEVEAIANNPEEPTFANTIEAMEYNGKLLNKVSNVFYNLTSAHTNPTLQAISKEIGPELSSLRDDVNLNDNLFKRVSALYAKKDELGLRPDQMRLLEDGYKSFVRGGAELNDEQKQKLRDLNKQMTQLSLQFAENVLAETNNWELVIDNEEDLAGLPQWFIDASAKTAEERGHEGKWVITTHRTSKDPFLINSTKRDLREKVYYAYTHRGDNDNEYDNKKIAIELAELRAQKANLMGYKSHADFVLEERTAKNADNVSKLLDQVWPAAIKQAKAEVAAMQEMINEEGGDFTFAAHDWRHYAEKIRKAKYSLNEEEVKPYFSLDSTLEGVFYTANRLFGMNFKERFDLPKYHEDVRTFEVTDEKGELIGIYLADFYVRDSKRGGAWMNSYRKQFVTEDGEYVKPIIVNVLNFPRPVGDEPTLLTFDQASTLFHEFGHATHGLLSDGVYPSQTGTSVPRDFVEFPSQVLENWMLEPEVLAQFAKHYKTGEVIPQDMIDKIQAAAQFNQGFATTEYMAATLLDLAWHTQEVGDEVKDADAFEQAVLEEVGLIPEIAPRYRTTYFSHIFSGGYSAGYYSYIWSEIFAADAYQAFRENGIFDKETADKFVEYILSKGGTQDPLELYKKFRGKEADPQYLLKSRGLID</sequence>
<dbReference type="InterPro" id="IPR034005">
    <property type="entry name" value="M3A_DCP"/>
</dbReference>
<feature type="chain" id="PRO_5047550033" evidence="9">
    <location>
        <begin position="24"/>
        <end position="735"/>
    </location>
</feature>
<evidence type="ECO:0000259" key="10">
    <source>
        <dbReference type="Pfam" id="PF01432"/>
    </source>
</evidence>
<dbReference type="PROSITE" id="PS51257">
    <property type="entry name" value="PROKAR_LIPOPROTEIN"/>
    <property type="match status" value="1"/>
</dbReference>
<evidence type="ECO:0000256" key="6">
    <source>
        <dbReference type="ARBA" id="ARBA00023049"/>
    </source>
</evidence>
<dbReference type="InterPro" id="IPR024080">
    <property type="entry name" value="Neurolysin/TOP_N"/>
</dbReference>
<dbReference type="InterPro" id="IPR024077">
    <property type="entry name" value="Neurolysin/TOP_dom2"/>
</dbReference>
<feature type="region of interest" description="Disordered" evidence="8">
    <location>
        <begin position="24"/>
        <end position="54"/>
    </location>
</feature>
<dbReference type="Proteomes" id="UP001324185">
    <property type="component" value="Chromosome"/>
</dbReference>
<gene>
    <name evidence="11" type="ORF">SR900_06750</name>
</gene>
<feature type="compositionally biased region" description="Basic and acidic residues" evidence="8">
    <location>
        <begin position="25"/>
        <end position="35"/>
    </location>
</feature>
<keyword evidence="6 7" id="KW-0482">Metalloprotease</keyword>
<evidence type="ECO:0000256" key="9">
    <source>
        <dbReference type="SAM" id="SignalP"/>
    </source>
</evidence>
<reference evidence="11 12" key="1">
    <citation type="submission" date="2023-11" db="EMBL/GenBank/DDBJ databases">
        <title>MicrobeMod: A computational toolkit for identifying prokaryotic methylation and restriction-modification with nanopore sequencing.</title>
        <authorList>
            <person name="Crits-Christoph A."/>
            <person name="Kang S.C."/>
            <person name="Lee H."/>
            <person name="Ostrov N."/>
        </authorList>
    </citation>
    <scope>NUCLEOTIDE SEQUENCE [LARGE SCALE GENOMIC DNA]</scope>
    <source>
        <strain evidence="11 12">DSMZ 16071</strain>
    </source>
</reference>
<evidence type="ECO:0000313" key="11">
    <source>
        <dbReference type="EMBL" id="WQG84172.1"/>
    </source>
</evidence>
<keyword evidence="2 7" id="KW-0645">Protease</keyword>
<keyword evidence="12" id="KW-1185">Reference proteome</keyword>
<comment type="cofactor">
    <cofactor evidence="7">
        <name>Zn(2+)</name>
        <dbReference type="ChEBI" id="CHEBI:29105"/>
    </cofactor>
    <text evidence="7">Binds 1 zinc ion.</text>
</comment>
<dbReference type="EC" id="3.4.24.-" evidence="11"/>
<dbReference type="Gene3D" id="3.40.390.10">
    <property type="entry name" value="Collagenase (Catalytic Domain)"/>
    <property type="match status" value="1"/>
</dbReference>
<dbReference type="InterPro" id="IPR001567">
    <property type="entry name" value="Pept_M3A_M3B_dom"/>
</dbReference>
<dbReference type="PANTHER" id="PTHR43660">
    <property type="entry name" value="DIPEPTIDYL CARBOXYPEPTIDASE"/>
    <property type="match status" value="1"/>
</dbReference>
<dbReference type="CDD" id="cd06456">
    <property type="entry name" value="M3A_DCP"/>
    <property type="match status" value="1"/>
</dbReference>
<evidence type="ECO:0000256" key="5">
    <source>
        <dbReference type="ARBA" id="ARBA00022833"/>
    </source>
</evidence>
<dbReference type="SUPFAM" id="SSF55486">
    <property type="entry name" value="Metalloproteases ('zincins'), catalytic domain"/>
    <property type="match status" value="1"/>
</dbReference>
<comment type="similarity">
    <text evidence="1 7">Belongs to the peptidase M3 family.</text>
</comment>
<accession>A0ABZ0X0Q4</accession>
<dbReference type="PANTHER" id="PTHR43660:SF1">
    <property type="entry name" value="DIPEPTIDYL CARBOXYPEPTIDASE"/>
    <property type="match status" value="1"/>
</dbReference>
<dbReference type="InterPro" id="IPR024079">
    <property type="entry name" value="MetalloPept_cat_dom_sf"/>
</dbReference>
<evidence type="ECO:0000256" key="2">
    <source>
        <dbReference type="ARBA" id="ARBA00022670"/>
    </source>
</evidence>
<dbReference type="Pfam" id="PF01432">
    <property type="entry name" value="Peptidase_M3"/>
    <property type="match status" value="1"/>
</dbReference>
<keyword evidence="9" id="KW-0732">Signal</keyword>
<organism evidence="11 12">
    <name type="scientific">Kangiella aquimarina</name>
    <dbReference type="NCBI Taxonomy" id="261965"/>
    <lineage>
        <taxon>Bacteria</taxon>
        <taxon>Pseudomonadati</taxon>
        <taxon>Pseudomonadota</taxon>
        <taxon>Gammaproteobacteria</taxon>
        <taxon>Kangiellales</taxon>
        <taxon>Kangiellaceae</taxon>
        <taxon>Kangiella</taxon>
    </lineage>
</organism>
<dbReference type="EMBL" id="CP140158">
    <property type="protein sequence ID" value="WQG84172.1"/>
    <property type="molecule type" value="Genomic_DNA"/>
</dbReference>
<keyword evidence="5 7" id="KW-0862">Zinc</keyword>
<evidence type="ECO:0000256" key="8">
    <source>
        <dbReference type="SAM" id="MobiDB-lite"/>
    </source>
</evidence>
<dbReference type="Gene3D" id="1.10.1370.10">
    <property type="entry name" value="Neurolysin, domain 3"/>
    <property type="match status" value="1"/>
</dbReference>